<dbReference type="Pfam" id="PF05910">
    <property type="entry name" value="DUF868"/>
    <property type="match status" value="1"/>
</dbReference>
<dbReference type="PANTHER" id="PTHR31972:SF54">
    <property type="entry name" value="KINESIN-LIKE PROTEIN (DUF868)"/>
    <property type="match status" value="1"/>
</dbReference>
<name>A0A1Q3AVD1_CEPFO</name>
<protein>
    <submittedName>
        <fullName evidence="1">DUF868 domain-containing protein</fullName>
    </submittedName>
</protein>
<keyword evidence="2" id="KW-1185">Reference proteome</keyword>
<dbReference type="AlphaFoldDB" id="A0A1Q3AVD1"/>
<dbReference type="STRING" id="3775.A0A1Q3AVD1"/>
<organism evidence="1 2">
    <name type="scientific">Cephalotus follicularis</name>
    <name type="common">Albany pitcher plant</name>
    <dbReference type="NCBI Taxonomy" id="3775"/>
    <lineage>
        <taxon>Eukaryota</taxon>
        <taxon>Viridiplantae</taxon>
        <taxon>Streptophyta</taxon>
        <taxon>Embryophyta</taxon>
        <taxon>Tracheophyta</taxon>
        <taxon>Spermatophyta</taxon>
        <taxon>Magnoliopsida</taxon>
        <taxon>eudicotyledons</taxon>
        <taxon>Gunneridae</taxon>
        <taxon>Pentapetalae</taxon>
        <taxon>rosids</taxon>
        <taxon>fabids</taxon>
        <taxon>Oxalidales</taxon>
        <taxon>Cephalotaceae</taxon>
        <taxon>Cephalotus</taxon>
    </lineage>
</organism>
<gene>
    <name evidence="1" type="ORF">CFOL_v3_03171</name>
</gene>
<dbReference type="EMBL" id="BDDD01000120">
    <property type="protein sequence ID" value="GAV59640.1"/>
    <property type="molecule type" value="Genomic_DNA"/>
</dbReference>
<dbReference type="PANTHER" id="PTHR31972">
    <property type="entry name" value="EXPRESSED PROTEIN"/>
    <property type="match status" value="1"/>
</dbReference>
<dbReference type="InterPro" id="IPR008586">
    <property type="entry name" value="DUF868_pln"/>
</dbReference>
<proteinExistence type="predicted"/>
<evidence type="ECO:0000313" key="1">
    <source>
        <dbReference type="EMBL" id="GAV59640.1"/>
    </source>
</evidence>
<comment type="caution">
    <text evidence="1">The sequence shown here is derived from an EMBL/GenBank/DDBJ whole genome shotgun (WGS) entry which is preliminary data.</text>
</comment>
<reference evidence="2" key="1">
    <citation type="submission" date="2016-04" db="EMBL/GenBank/DDBJ databases">
        <title>Cephalotus genome sequencing.</title>
        <authorList>
            <person name="Fukushima K."/>
            <person name="Hasebe M."/>
            <person name="Fang X."/>
        </authorList>
    </citation>
    <scope>NUCLEOTIDE SEQUENCE [LARGE SCALE GENOMIC DNA]</scope>
    <source>
        <strain evidence="2">cv. St1</strain>
    </source>
</reference>
<accession>A0A1Q3AVD1</accession>
<dbReference type="Proteomes" id="UP000187406">
    <property type="component" value="Unassembled WGS sequence"/>
</dbReference>
<dbReference type="InParanoid" id="A0A1Q3AVD1"/>
<dbReference type="OrthoDB" id="731074at2759"/>
<evidence type="ECO:0000313" key="2">
    <source>
        <dbReference type="Proteomes" id="UP000187406"/>
    </source>
</evidence>
<sequence length="301" mass="33818">MLSHLQAAGLPSIPKPPSTDKQPEDASNKTAQSYITCIYLAKVAELCRNVTATWSKSLINHSLCINVEKPSDDKNPYTCKIDLNSWQFWGKKGLKNFEVDGKRVDVFWDFRQAKFSGNPEPCSDYYVAVVSDEEVVLLLGDLKKDAYKRTKTRPSLTEATLLCKKENVYGRKLICTKAALGDCKKEHDIVIENSLSGPGDPEMWISIDGTVAIRIMNLNWRFRGNEIVTVNNLPIQIFWDVHDWLFGSHNSSHGVFIFKPGELNCAHDSDSDSRNGLIDNSTEGSISPTGFCHILYAWKVE</sequence>